<evidence type="ECO:0000313" key="3">
    <source>
        <dbReference type="Proteomes" id="UP000295678"/>
    </source>
</evidence>
<feature type="region of interest" description="Disordered" evidence="1">
    <location>
        <begin position="1"/>
        <end position="24"/>
    </location>
</feature>
<organism evidence="2 3">
    <name type="scientific">Tepidamorphus gemmatus</name>
    <dbReference type="NCBI Taxonomy" id="747076"/>
    <lineage>
        <taxon>Bacteria</taxon>
        <taxon>Pseudomonadati</taxon>
        <taxon>Pseudomonadota</taxon>
        <taxon>Alphaproteobacteria</taxon>
        <taxon>Hyphomicrobiales</taxon>
        <taxon>Tepidamorphaceae</taxon>
        <taxon>Tepidamorphus</taxon>
    </lineage>
</organism>
<protein>
    <submittedName>
        <fullName evidence="2">Uncharacterized protein</fullName>
    </submittedName>
</protein>
<dbReference type="EMBL" id="SMAK01000015">
    <property type="protein sequence ID" value="TCT04524.1"/>
    <property type="molecule type" value="Genomic_DNA"/>
</dbReference>
<keyword evidence="3" id="KW-1185">Reference proteome</keyword>
<dbReference type="AlphaFoldDB" id="A0A4R3LVE4"/>
<evidence type="ECO:0000256" key="1">
    <source>
        <dbReference type="SAM" id="MobiDB-lite"/>
    </source>
</evidence>
<proteinExistence type="predicted"/>
<comment type="caution">
    <text evidence="2">The sequence shown here is derived from an EMBL/GenBank/DDBJ whole genome shotgun (WGS) entry which is preliminary data.</text>
</comment>
<reference evidence="2 3" key="1">
    <citation type="submission" date="2019-03" db="EMBL/GenBank/DDBJ databases">
        <title>Genomic Encyclopedia of Type Strains, Phase IV (KMG-IV): sequencing the most valuable type-strain genomes for metagenomic binning, comparative biology and taxonomic classification.</title>
        <authorList>
            <person name="Goeker M."/>
        </authorList>
    </citation>
    <scope>NUCLEOTIDE SEQUENCE [LARGE SCALE GENOMIC DNA]</scope>
    <source>
        <strain evidence="2 3">DSM 19345</strain>
    </source>
</reference>
<dbReference type="Proteomes" id="UP000295678">
    <property type="component" value="Unassembled WGS sequence"/>
</dbReference>
<evidence type="ECO:0000313" key="2">
    <source>
        <dbReference type="EMBL" id="TCT04524.1"/>
    </source>
</evidence>
<name>A0A4R3LVE4_9HYPH</name>
<sequence>MPNGRCRLHGGLSPGAPKGNRNALKHGRYTAEALARRREVAALVRAMRALAGAAEEGE</sequence>
<gene>
    <name evidence="2" type="ORF">EDC22_1153</name>
</gene>
<accession>A0A4R3LVE4</accession>